<sequence length="65" mass="6972">MKPLVLVVEKPSGLMEIRTAGTAPMHAMCRIGSGVKKKSGSLISAPLIVRRYRRGCNGMEKTVCG</sequence>
<dbReference type="EMBL" id="BAABZQ010000001">
    <property type="protein sequence ID" value="GAA6498597.1"/>
    <property type="molecule type" value="Genomic_DNA"/>
</dbReference>
<accession>A0ABQ0BPY7</accession>
<proteinExistence type="predicted"/>
<keyword evidence="2" id="KW-1185">Reference proteome</keyword>
<evidence type="ECO:0000313" key="1">
    <source>
        <dbReference type="EMBL" id="GAA6498597.1"/>
    </source>
</evidence>
<organism evidence="1 2">
    <name type="scientific">Blautia parvula</name>
    <dbReference type="NCBI Taxonomy" id="2877527"/>
    <lineage>
        <taxon>Bacteria</taxon>
        <taxon>Bacillati</taxon>
        <taxon>Bacillota</taxon>
        <taxon>Clostridia</taxon>
        <taxon>Lachnospirales</taxon>
        <taxon>Lachnospiraceae</taxon>
        <taxon>Blautia</taxon>
    </lineage>
</organism>
<protein>
    <submittedName>
        <fullName evidence="1">Uncharacterized protein</fullName>
    </submittedName>
</protein>
<gene>
    <name evidence="1" type="ORF">K340107D12_14130</name>
</gene>
<reference evidence="1 2" key="1">
    <citation type="submission" date="2024-04" db="EMBL/GenBank/DDBJ databases">
        <title>Defined microbial consortia suppress multidrug-resistant proinflammatory Enterobacteriaceae via ecological control.</title>
        <authorList>
            <person name="Furuichi M."/>
            <person name="Kawaguchi T."/>
            <person name="Pust M."/>
            <person name="Yasuma K."/>
            <person name="Plichta D."/>
            <person name="Hasegawa N."/>
            <person name="Ohya T."/>
            <person name="Bhattarai S."/>
            <person name="Sasajima S."/>
            <person name="Aoto Y."/>
            <person name="Tuganbaev T."/>
            <person name="Yaginuma M."/>
            <person name="Ueda M."/>
            <person name="Okahashi N."/>
            <person name="Amafuji K."/>
            <person name="Kiridooshi Y."/>
            <person name="Sugita K."/>
            <person name="Strazar M."/>
            <person name="Skelly A."/>
            <person name="Suda W."/>
            <person name="Hattori M."/>
            <person name="Nakamoto N."/>
            <person name="Caballero S."/>
            <person name="Norman J."/>
            <person name="Olle B."/>
            <person name="Tanoue T."/>
            <person name="Arita M."/>
            <person name="Bucci V."/>
            <person name="Atarashi K."/>
            <person name="Xavier R."/>
            <person name="Honda K."/>
        </authorList>
    </citation>
    <scope>NUCLEOTIDE SEQUENCE [LARGE SCALE GENOMIC DNA]</scope>
    <source>
        <strain evidence="2">k34-0107-D12</strain>
    </source>
</reference>
<name>A0ABQ0BPY7_9FIRM</name>
<comment type="caution">
    <text evidence="1">The sequence shown here is derived from an EMBL/GenBank/DDBJ whole genome shotgun (WGS) entry which is preliminary data.</text>
</comment>
<dbReference type="Proteomes" id="UP001600941">
    <property type="component" value="Unassembled WGS sequence"/>
</dbReference>
<evidence type="ECO:0000313" key="2">
    <source>
        <dbReference type="Proteomes" id="UP001600941"/>
    </source>
</evidence>